<comment type="caution">
    <text evidence="2">The sequence shown here is derived from an EMBL/GenBank/DDBJ whole genome shotgun (WGS) entry which is preliminary data.</text>
</comment>
<feature type="compositionally biased region" description="Basic and acidic residues" evidence="1">
    <location>
        <begin position="1"/>
        <end position="11"/>
    </location>
</feature>
<dbReference type="AlphaFoldDB" id="A0A2M8L3F6"/>
<sequence>MSNKAKQDSKSKLNSLLNQYDDYLKQKEEKREREKSEREKFTEEFIKVRDEIIKPVFERLKTEIEDRGHKVHIETKEPSWDTEKHLPIEPSISFNLELITKDEENRSRYYSARDLPHLSFICDSSKKKIWSHESTIGSGHGGHASSRTEFTINQITDEVVENEVLGWFENLMKDATPSYY</sequence>
<feature type="region of interest" description="Disordered" evidence="1">
    <location>
        <begin position="1"/>
        <end position="20"/>
    </location>
</feature>
<reference evidence="3" key="1">
    <citation type="submission" date="2017-09" db="EMBL/GenBank/DDBJ databases">
        <title>Depth-based differentiation of microbial function through sediment-hosted aquifers and enrichment of novel symbionts in the deep terrestrial subsurface.</title>
        <authorList>
            <person name="Probst A.J."/>
            <person name="Ladd B."/>
            <person name="Jarett J.K."/>
            <person name="Geller-Mcgrath D.E."/>
            <person name="Sieber C.M.K."/>
            <person name="Emerson J.B."/>
            <person name="Anantharaman K."/>
            <person name="Thomas B.C."/>
            <person name="Malmstrom R."/>
            <person name="Stieglmeier M."/>
            <person name="Klingl A."/>
            <person name="Woyke T."/>
            <person name="Ryan C.M."/>
            <person name="Banfield J.F."/>
        </authorList>
    </citation>
    <scope>NUCLEOTIDE SEQUENCE [LARGE SCALE GENOMIC DNA]</scope>
</reference>
<evidence type="ECO:0000256" key="1">
    <source>
        <dbReference type="SAM" id="MobiDB-lite"/>
    </source>
</evidence>
<dbReference type="EMBL" id="PFEK01000049">
    <property type="protein sequence ID" value="PJE67418.1"/>
    <property type="molecule type" value="Genomic_DNA"/>
</dbReference>
<name>A0A2M8L3F6_9BACT</name>
<dbReference type="Proteomes" id="UP000231474">
    <property type="component" value="Unassembled WGS sequence"/>
</dbReference>
<gene>
    <name evidence="2" type="ORF">COU95_02545</name>
</gene>
<accession>A0A2M8L3F6</accession>
<evidence type="ECO:0000313" key="3">
    <source>
        <dbReference type="Proteomes" id="UP000231474"/>
    </source>
</evidence>
<protein>
    <submittedName>
        <fullName evidence="2">Uncharacterized protein</fullName>
    </submittedName>
</protein>
<proteinExistence type="predicted"/>
<evidence type="ECO:0000313" key="2">
    <source>
        <dbReference type="EMBL" id="PJE67418.1"/>
    </source>
</evidence>
<organism evidence="2 3">
    <name type="scientific">Candidatus Shapirobacteria bacterium CG10_big_fil_rev_8_21_14_0_10_40_9</name>
    <dbReference type="NCBI Taxonomy" id="1974888"/>
    <lineage>
        <taxon>Bacteria</taxon>
        <taxon>Candidatus Shapironibacteriota</taxon>
    </lineage>
</organism>